<evidence type="ECO:0000256" key="5">
    <source>
        <dbReference type="ARBA" id="ARBA00023163"/>
    </source>
</evidence>
<proteinExistence type="inferred from homology"/>
<accession>A0A9P8P1Z4</accession>
<dbReference type="InterPro" id="IPR005574">
    <property type="entry name" value="Rpb4/RPC9"/>
</dbReference>
<evidence type="ECO:0000313" key="7">
    <source>
        <dbReference type="EMBL" id="KAH3663609.1"/>
    </source>
</evidence>
<sequence length="517" mass="59509">MKVYQHLVDIQKENSWSFTLPEDNATKKHRRKKGNYSLDLEIITRELSGYLVRTGQSNDYGRQNVVEFMEGLNQYSLMKIEKLEILNRLPRTIVSLFSVIEECDQRFNEDQCNDMLELVQRCFPVAEEIDNNDEILQEVEEEEEEEDVVMVEQFEEQVLEQDNFSKGNEDEEDEDVVDHAGACLLLRGLRREVREQVVQLVQHVTCAWDGCRRVLWRIVVVVKVQQVLGLDRVVDDFCLCKLLELLQFLGLQLCVDQFAVNGLDEAGGRLVVDRPQVRDLVHQLVQKQRREVVDRRLEHRQLGHDDLLLQLDVVRGQHSPVDVRFVSDVCVFHLLGSLVQNLLQKFLGDGSRLGEVDFHDSGQQSRLDRRIGVLELGHQSCESVLQMSNLAGVLPDDPHVRRNGITCVESVEFQVSDDGDDGGEILGRVSSEQVLQHDNQLVDERVCTGNEQLVQHIDGFFGNLWDLHGQLADCIDRLVDHLWLDLQRVFTKLGQQQQSVRLVCESDQNVDLFQLEI</sequence>
<dbReference type="PANTHER" id="PTHR15561">
    <property type="entry name" value="CALCITONIN GENE-RELATED PEPTIDE-RECEPTOR COMPONENT PROTEIN"/>
    <property type="match status" value="1"/>
</dbReference>
<dbReference type="InterPro" id="IPR038324">
    <property type="entry name" value="Rpb4/RPC9_sf"/>
</dbReference>
<comment type="similarity">
    <text evidence="2">Belongs to the eukaryotic RPC9 RNA polymerase subunit family.</text>
</comment>
<comment type="caution">
    <text evidence="7">The sequence shown here is derived from an EMBL/GenBank/DDBJ whole genome shotgun (WGS) entry which is preliminary data.</text>
</comment>
<dbReference type="InterPro" id="IPR010997">
    <property type="entry name" value="HRDC-like_sf"/>
</dbReference>
<gene>
    <name evidence="7" type="ORF">OGAPHI_005010</name>
</gene>
<dbReference type="Proteomes" id="UP000769157">
    <property type="component" value="Unassembled WGS sequence"/>
</dbReference>
<keyword evidence="8" id="KW-1185">Reference proteome</keyword>
<organism evidence="7 8">
    <name type="scientific">Ogataea philodendri</name>
    <dbReference type="NCBI Taxonomy" id="1378263"/>
    <lineage>
        <taxon>Eukaryota</taxon>
        <taxon>Fungi</taxon>
        <taxon>Dikarya</taxon>
        <taxon>Ascomycota</taxon>
        <taxon>Saccharomycotina</taxon>
        <taxon>Pichiomycetes</taxon>
        <taxon>Pichiales</taxon>
        <taxon>Pichiaceae</taxon>
        <taxon>Ogataea</taxon>
    </lineage>
</organism>
<evidence type="ECO:0000256" key="1">
    <source>
        <dbReference type="ARBA" id="ARBA00004123"/>
    </source>
</evidence>
<name>A0A9P8P1Z4_9ASCO</name>
<evidence type="ECO:0000313" key="8">
    <source>
        <dbReference type="Proteomes" id="UP000769157"/>
    </source>
</evidence>
<keyword evidence="5" id="KW-0804">Transcription</keyword>
<keyword evidence="4" id="KW-0240">DNA-directed RNA polymerase</keyword>
<dbReference type="Pfam" id="PF03874">
    <property type="entry name" value="RNA_pol_Rpb4"/>
    <property type="match status" value="1"/>
</dbReference>
<dbReference type="InterPro" id="IPR038846">
    <property type="entry name" value="RPC9"/>
</dbReference>
<reference evidence="7" key="1">
    <citation type="journal article" date="2021" name="Open Biol.">
        <title>Shared evolutionary footprints suggest mitochondrial oxidative damage underlies multiple complex I losses in fungi.</title>
        <authorList>
            <person name="Schikora-Tamarit M.A."/>
            <person name="Marcet-Houben M."/>
            <person name="Nosek J."/>
            <person name="Gabaldon T."/>
        </authorList>
    </citation>
    <scope>NUCLEOTIDE SEQUENCE</scope>
    <source>
        <strain evidence="7">CBS6075</strain>
    </source>
</reference>
<evidence type="ECO:0000256" key="6">
    <source>
        <dbReference type="ARBA" id="ARBA00023242"/>
    </source>
</evidence>
<reference evidence="7" key="2">
    <citation type="submission" date="2021-01" db="EMBL/GenBank/DDBJ databases">
        <authorList>
            <person name="Schikora-Tamarit M.A."/>
        </authorList>
    </citation>
    <scope>NUCLEOTIDE SEQUENCE</scope>
    <source>
        <strain evidence="7">CBS6075</strain>
    </source>
</reference>
<dbReference type="Gene3D" id="1.20.1250.40">
    <property type="match status" value="1"/>
</dbReference>
<evidence type="ECO:0000256" key="4">
    <source>
        <dbReference type="ARBA" id="ARBA00022478"/>
    </source>
</evidence>
<dbReference type="OrthoDB" id="1746530at2759"/>
<keyword evidence="6" id="KW-0539">Nucleus</keyword>
<evidence type="ECO:0000256" key="3">
    <source>
        <dbReference type="ARBA" id="ARBA00016672"/>
    </source>
</evidence>
<dbReference type="GeneID" id="70236974"/>
<dbReference type="GO" id="GO:0000166">
    <property type="term" value="F:nucleotide binding"/>
    <property type="evidence" value="ECO:0007669"/>
    <property type="project" value="InterPro"/>
</dbReference>
<dbReference type="RefSeq" id="XP_046059945.1">
    <property type="nucleotide sequence ID" value="XM_046206151.1"/>
</dbReference>
<evidence type="ECO:0000256" key="2">
    <source>
        <dbReference type="ARBA" id="ARBA00006898"/>
    </source>
</evidence>
<dbReference type="GO" id="GO:0006384">
    <property type="term" value="P:transcription initiation at RNA polymerase III promoter"/>
    <property type="evidence" value="ECO:0007669"/>
    <property type="project" value="InterPro"/>
</dbReference>
<dbReference type="EMBL" id="JAEUBE010000366">
    <property type="protein sequence ID" value="KAH3663609.1"/>
    <property type="molecule type" value="Genomic_DNA"/>
</dbReference>
<comment type="subcellular location">
    <subcellularLocation>
        <location evidence="1">Nucleus</location>
    </subcellularLocation>
</comment>
<dbReference type="PANTHER" id="PTHR15561:SF0">
    <property type="entry name" value="DNA-DIRECTED RNA POLYMERASE III SUBUNIT RPC9"/>
    <property type="match status" value="1"/>
</dbReference>
<protein>
    <recommendedName>
        <fullName evidence="3">DNA-directed RNA polymerase III subunit RPC9</fullName>
    </recommendedName>
</protein>
<dbReference type="AlphaFoldDB" id="A0A9P8P1Z4"/>
<dbReference type="SUPFAM" id="SSF47819">
    <property type="entry name" value="HRDC-like"/>
    <property type="match status" value="1"/>
</dbReference>
<dbReference type="GO" id="GO:0005666">
    <property type="term" value="C:RNA polymerase III complex"/>
    <property type="evidence" value="ECO:0007669"/>
    <property type="project" value="InterPro"/>
</dbReference>